<gene>
    <name evidence="1" type="ORF">UFOPK2046_00150</name>
</gene>
<proteinExistence type="predicted"/>
<dbReference type="AlphaFoldDB" id="A0A6J6IQR8"/>
<protein>
    <submittedName>
        <fullName evidence="1">Unannotated protein</fullName>
    </submittedName>
</protein>
<organism evidence="1">
    <name type="scientific">freshwater metagenome</name>
    <dbReference type="NCBI Taxonomy" id="449393"/>
    <lineage>
        <taxon>unclassified sequences</taxon>
        <taxon>metagenomes</taxon>
        <taxon>ecological metagenomes</taxon>
    </lineage>
</organism>
<accession>A0A6J6IQR8</accession>
<name>A0A6J6IQR8_9ZZZZ</name>
<sequence>MRSNGIATAVATASPPDPPFQAAYDKAIEARTNPLNETVIPRAANARVISLAPKIMAVATTPANITRSYERANQTKAIRESPTAIEGSSFRPAFLLIASLIA</sequence>
<evidence type="ECO:0000313" key="1">
    <source>
        <dbReference type="EMBL" id="CAB4626982.1"/>
    </source>
</evidence>
<dbReference type="EMBL" id="CAEZVP010000012">
    <property type="protein sequence ID" value="CAB4626982.1"/>
    <property type="molecule type" value="Genomic_DNA"/>
</dbReference>
<reference evidence="1" key="1">
    <citation type="submission" date="2020-05" db="EMBL/GenBank/DDBJ databases">
        <authorList>
            <person name="Chiriac C."/>
            <person name="Salcher M."/>
            <person name="Ghai R."/>
            <person name="Kavagutti S V."/>
        </authorList>
    </citation>
    <scope>NUCLEOTIDE SEQUENCE</scope>
</reference>